<dbReference type="Proteomes" id="UP000271626">
    <property type="component" value="Chromosome"/>
</dbReference>
<name>A0A3P8L452_TSUPA</name>
<evidence type="ECO:0000313" key="1">
    <source>
        <dbReference type="EMBL" id="VDR40095.1"/>
    </source>
</evidence>
<proteinExistence type="predicted"/>
<gene>
    <name evidence="1" type="ORF">NCTC10741_03249</name>
</gene>
<organism evidence="1 2">
    <name type="scientific">Tsukamurella paurometabola</name>
    <name type="common">Corynebacterium paurometabolum</name>
    <dbReference type="NCBI Taxonomy" id="2061"/>
    <lineage>
        <taxon>Bacteria</taxon>
        <taxon>Bacillati</taxon>
        <taxon>Actinomycetota</taxon>
        <taxon>Actinomycetes</taxon>
        <taxon>Mycobacteriales</taxon>
        <taxon>Tsukamurellaceae</taxon>
        <taxon>Tsukamurella</taxon>
    </lineage>
</organism>
<dbReference type="InterPro" id="IPR036390">
    <property type="entry name" value="WH_DNA-bd_sf"/>
</dbReference>
<dbReference type="Pfam" id="PF13730">
    <property type="entry name" value="HTH_36"/>
    <property type="match status" value="1"/>
</dbReference>
<accession>A0A3P8L452</accession>
<dbReference type="EMBL" id="LR131273">
    <property type="protein sequence ID" value="VDR40095.1"/>
    <property type="molecule type" value="Genomic_DNA"/>
</dbReference>
<reference evidence="1 2" key="1">
    <citation type="submission" date="2018-12" db="EMBL/GenBank/DDBJ databases">
        <authorList>
            <consortium name="Pathogen Informatics"/>
        </authorList>
    </citation>
    <scope>NUCLEOTIDE SEQUENCE [LARGE SCALE GENOMIC DNA]</scope>
    <source>
        <strain evidence="1 2">NCTC10741</strain>
    </source>
</reference>
<evidence type="ECO:0000313" key="2">
    <source>
        <dbReference type="Proteomes" id="UP000271626"/>
    </source>
</evidence>
<dbReference type="OrthoDB" id="3383452at2"/>
<evidence type="ECO:0008006" key="3">
    <source>
        <dbReference type="Google" id="ProtNLM"/>
    </source>
</evidence>
<dbReference type="SUPFAM" id="SSF46785">
    <property type="entry name" value="Winged helix' DNA-binding domain"/>
    <property type="match status" value="1"/>
</dbReference>
<dbReference type="AlphaFoldDB" id="A0A3P8L452"/>
<protein>
    <recommendedName>
        <fullName evidence="3">Helix-turn-helix domain-containing protein</fullName>
    </recommendedName>
</protein>
<sequence length="277" mass="29792">MTAASAHRHPTTGYEWSNAIHRSEGAKLPHRLHAVAWALADRAELKDGRFICWPSLTTLADDSGLSRRHVQRHLTDIETAGWIVRVAGGPNRSTRYELVIPEVGTPTSLGTPATLGTPVSLPRDAGVTSVGTPMSPEVSIEVPSEVSSASARASVGADGKRLFPPDGLTTASLTKQAADLHLRLDVVNALMRRWSATTAERRTDWAPVVSVVLRSLDQLIGGPTVDAPDLSTDHSLHALYALIEATYGPLPDEWHTWVDALTTDGHAAAKYLKERSA</sequence>